<dbReference type="Proteomes" id="UP000663828">
    <property type="component" value="Unassembled WGS sequence"/>
</dbReference>
<protein>
    <submittedName>
        <fullName evidence="1">Uncharacterized protein</fullName>
    </submittedName>
</protein>
<evidence type="ECO:0000313" key="3">
    <source>
        <dbReference type="Proteomes" id="UP000663828"/>
    </source>
</evidence>
<evidence type="ECO:0000313" key="1">
    <source>
        <dbReference type="EMBL" id="CAF1107625.1"/>
    </source>
</evidence>
<dbReference type="AlphaFoldDB" id="A0A814PLE7"/>
<accession>A0A814PLE7</accession>
<organism evidence="1 4">
    <name type="scientific">Adineta ricciae</name>
    <name type="common">Rotifer</name>
    <dbReference type="NCBI Taxonomy" id="249248"/>
    <lineage>
        <taxon>Eukaryota</taxon>
        <taxon>Metazoa</taxon>
        <taxon>Spiralia</taxon>
        <taxon>Gnathifera</taxon>
        <taxon>Rotifera</taxon>
        <taxon>Eurotatoria</taxon>
        <taxon>Bdelloidea</taxon>
        <taxon>Adinetida</taxon>
        <taxon>Adinetidae</taxon>
        <taxon>Adineta</taxon>
    </lineage>
</organism>
<name>A0A814PLE7_ADIRI</name>
<gene>
    <name evidence="1" type="ORF">EDS130_LOCUS20328</name>
    <name evidence="2" type="ORF">XAT740_LOCUS30032</name>
</gene>
<keyword evidence="3" id="KW-1185">Reference proteome</keyword>
<sequence>MTTTRNPCQAEGDEQCSNAACGICLHCSRNVCLEHLIEHQQLMNAHNRLALNDCSEILTDLSTRFQALTIPEAIRETPIDKLKQWQTEAHRQVDEIFEKKYGEIQSKVDEYQQIFDTIRNEKLEKINRYKQKIVDLYRRSQITNKDISNIRGSIERIQNNLQIFDQHSIDILVNSPITCSIHVRMNVNNWKPSDHSSTSSTSSSTSSIIRQLEFCLKYVSLSGTVSSHFILAHVNGTIADLIDQFILTQDKTSLTNLRREFFLVTEVSQDRLRRRFTNDTQLIRIFNTIDELVLYETPFELNMNNLQKYCLILCTFQDGLPWEMKLGLPILLKVPRLHCQGKDVIDELDKTLEKCFPFIMNQNQMSYAVKIASDNHQTGTTIILQEFADEFIDGYLSMADNATLIVSLTFDERTTMKNQSTHLARLDGIVKDSDRRRRRSRK</sequence>
<reference evidence="1" key="1">
    <citation type="submission" date="2021-02" db="EMBL/GenBank/DDBJ databases">
        <authorList>
            <person name="Nowell W R."/>
        </authorList>
    </citation>
    <scope>NUCLEOTIDE SEQUENCE</scope>
</reference>
<comment type="caution">
    <text evidence="1">The sequence shown here is derived from an EMBL/GenBank/DDBJ whole genome shotgun (WGS) entry which is preliminary data.</text>
</comment>
<evidence type="ECO:0000313" key="4">
    <source>
        <dbReference type="Proteomes" id="UP000663852"/>
    </source>
</evidence>
<proteinExistence type="predicted"/>
<dbReference type="EMBL" id="CAJNOR010002650">
    <property type="protein sequence ID" value="CAF1323300.1"/>
    <property type="molecule type" value="Genomic_DNA"/>
</dbReference>
<dbReference type="OrthoDB" id="9994653at2759"/>
<evidence type="ECO:0000313" key="2">
    <source>
        <dbReference type="EMBL" id="CAF1323300.1"/>
    </source>
</evidence>
<dbReference type="EMBL" id="CAJNOJ010000100">
    <property type="protein sequence ID" value="CAF1107625.1"/>
    <property type="molecule type" value="Genomic_DNA"/>
</dbReference>
<dbReference type="Proteomes" id="UP000663852">
    <property type="component" value="Unassembled WGS sequence"/>
</dbReference>